<keyword evidence="4" id="KW-0288">FMN</keyword>
<evidence type="ECO:0000256" key="3">
    <source>
        <dbReference type="ARBA" id="ARBA00022630"/>
    </source>
</evidence>
<keyword evidence="3" id="KW-0285">Flavoprotein</keyword>
<evidence type="ECO:0000259" key="7">
    <source>
        <dbReference type="Pfam" id="PF00724"/>
    </source>
</evidence>
<sequence length="402" mass="44132">MGHSAHGAEAAAALQVVSTENANGNAESGSVNEDLVLLTPFQLGPFKLSHRIAFAPLTRSRSYGFVPQPSHASLYYTQRTTPGGLLIAEGTGISETSVGFPESPGIWTQEQVEAWKPIVKAVHDKGGIFFCQIYHAGRASHSSFQPGGAPPPSSTNRPLKSGQIKTNYGELVDASTPRAIKTEEVAEFCEQFRIAARNAIEAGFDGVEVHAGYGYLIDQFLKDRINDRTDKYGGSVENRCRFMVEVVEAVTKEIGSDRVGIRVSPFTDFQEATDSNPTELSVHIAETLNKFDLLYLHVVEPRFQFGGEIETKDSLWPIRRAFKNSFFASGGFSRESGEEAVKSGRADVVAYGRLFLANPDMPKRFALNAPLNKYDRATFYIQDPVVGYTDYPFLEDPVESEA</sequence>
<keyword evidence="5" id="KW-0560">Oxidoreductase</keyword>
<dbReference type="PANTHER" id="PTHR22893">
    <property type="entry name" value="NADH OXIDOREDUCTASE-RELATED"/>
    <property type="match status" value="1"/>
</dbReference>
<dbReference type="FunFam" id="3.20.20.70:FF:000073">
    <property type="entry name" value="12-oxophytodienoate reductase 3"/>
    <property type="match status" value="1"/>
</dbReference>
<evidence type="ECO:0000256" key="6">
    <source>
        <dbReference type="SAM" id="MobiDB-lite"/>
    </source>
</evidence>
<dbReference type="SUPFAM" id="SSF51395">
    <property type="entry name" value="FMN-linked oxidoreductases"/>
    <property type="match status" value="1"/>
</dbReference>
<dbReference type="Pfam" id="PF00724">
    <property type="entry name" value="Oxidored_FMN"/>
    <property type="match status" value="1"/>
</dbReference>
<evidence type="ECO:0000256" key="1">
    <source>
        <dbReference type="ARBA" id="ARBA00001917"/>
    </source>
</evidence>
<dbReference type="GO" id="GO:0010181">
    <property type="term" value="F:FMN binding"/>
    <property type="evidence" value="ECO:0007669"/>
    <property type="project" value="InterPro"/>
</dbReference>
<comment type="similarity">
    <text evidence="2">Belongs to the NADH:flavin oxidoreductase/NADH oxidase family.</text>
</comment>
<dbReference type="Gene3D" id="3.20.20.70">
    <property type="entry name" value="Aldolase class I"/>
    <property type="match status" value="1"/>
</dbReference>
<dbReference type="InterPro" id="IPR013785">
    <property type="entry name" value="Aldolase_TIM"/>
</dbReference>
<organism evidence="8">
    <name type="scientific">Pohlia nutans</name>
    <dbReference type="NCBI Taxonomy" id="140635"/>
    <lineage>
        <taxon>Eukaryota</taxon>
        <taxon>Viridiplantae</taxon>
        <taxon>Streptophyta</taxon>
        <taxon>Embryophyta</taxon>
        <taxon>Bryophyta</taxon>
        <taxon>Bryophytina</taxon>
        <taxon>Bryopsida</taxon>
        <taxon>Bryidae</taxon>
        <taxon>Bryanae</taxon>
        <taxon>Bryales</taxon>
        <taxon>Mniaceae</taxon>
        <taxon>Pohlia</taxon>
    </lineage>
</organism>
<reference evidence="8" key="1">
    <citation type="submission" date="2018-09" db="EMBL/GenBank/DDBJ databases">
        <title>Transcriptome sequencing and physiological analysis of Pohlia nutans under salt stress reveal the important roles of ROS-scavenging system.</title>
        <authorList>
            <person name="Zhang W."/>
            <person name="Liu S."/>
            <person name="Li C."/>
            <person name="Zhang P."/>
            <person name="Zhang P."/>
        </authorList>
    </citation>
    <scope>NUCLEOTIDE SEQUENCE</scope>
    <source>
        <strain evidence="8">Antarctic Moss No.L</strain>
    </source>
</reference>
<evidence type="ECO:0000256" key="5">
    <source>
        <dbReference type="ARBA" id="ARBA00023002"/>
    </source>
</evidence>
<dbReference type="PANTHER" id="PTHR22893:SF91">
    <property type="entry name" value="NADPH DEHYDROGENASE 2-RELATED"/>
    <property type="match status" value="1"/>
</dbReference>
<feature type="region of interest" description="Disordered" evidence="6">
    <location>
        <begin position="141"/>
        <end position="162"/>
    </location>
</feature>
<dbReference type="AlphaFoldDB" id="A0A4D6QFV5"/>
<evidence type="ECO:0000256" key="4">
    <source>
        <dbReference type="ARBA" id="ARBA00022643"/>
    </source>
</evidence>
<gene>
    <name evidence="8" type="primary">OPR</name>
</gene>
<comment type="cofactor">
    <cofactor evidence="1">
        <name>FMN</name>
        <dbReference type="ChEBI" id="CHEBI:58210"/>
    </cofactor>
</comment>
<evidence type="ECO:0000313" key="8">
    <source>
        <dbReference type="EMBL" id="QCF46592.1"/>
    </source>
</evidence>
<accession>A0A4D6QFV5</accession>
<dbReference type="InterPro" id="IPR001155">
    <property type="entry name" value="OxRdtase_FMN_N"/>
</dbReference>
<dbReference type="InterPro" id="IPR045247">
    <property type="entry name" value="Oye-like"/>
</dbReference>
<dbReference type="EMBL" id="MH925242">
    <property type="protein sequence ID" value="QCF46592.1"/>
    <property type="molecule type" value="mRNA"/>
</dbReference>
<dbReference type="CDD" id="cd02933">
    <property type="entry name" value="OYE_like_FMN"/>
    <property type="match status" value="1"/>
</dbReference>
<dbReference type="GO" id="GO:0016491">
    <property type="term" value="F:oxidoreductase activity"/>
    <property type="evidence" value="ECO:0007669"/>
    <property type="project" value="UniProtKB-KW"/>
</dbReference>
<feature type="domain" description="NADH:flavin oxidoreductase/NADH oxidase N-terminal" evidence="7">
    <location>
        <begin position="37"/>
        <end position="370"/>
    </location>
</feature>
<name>A0A4D6QFV5_9BRYO</name>
<evidence type="ECO:0000256" key="2">
    <source>
        <dbReference type="ARBA" id="ARBA00005979"/>
    </source>
</evidence>
<protein>
    <submittedName>
        <fullName evidence="8">12-oxo-phytodienoate reductase</fullName>
    </submittedName>
</protein>
<proteinExistence type="evidence at transcript level"/>